<reference evidence="2 5" key="1">
    <citation type="submission" date="2019-07" db="EMBL/GenBank/DDBJ databases">
        <title>Whole genome shotgun sequence of Aliivibrio fischeri NBRC 101058.</title>
        <authorList>
            <person name="Hosoyama A."/>
            <person name="Uohara A."/>
            <person name="Ohji S."/>
            <person name="Ichikawa N."/>
        </authorList>
    </citation>
    <scope>NUCLEOTIDE SEQUENCE [LARGE SCALE GENOMIC DNA]</scope>
    <source>
        <strain evidence="2 5">NBRC 101058</strain>
    </source>
</reference>
<feature type="transmembrane region" description="Helical" evidence="1">
    <location>
        <begin position="6"/>
        <end position="23"/>
    </location>
</feature>
<dbReference type="Proteomes" id="UP000448038">
    <property type="component" value="Unassembled WGS sequence"/>
</dbReference>
<protein>
    <submittedName>
        <fullName evidence="3">Envelope stress response membrane protein PspB</fullName>
    </submittedName>
    <submittedName>
        <fullName evidence="2">Phage shock protein B</fullName>
    </submittedName>
</protein>
<dbReference type="GeneID" id="54165633"/>
<keyword evidence="1" id="KW-0472">Membrane</keyword>
<evidence type="ECO:0000313" key="3">
    <source>
        <dbReference type="EMBL" id="MUK46344.1"/>
    </source>
</evidence>
<dbReference type="InterPro" id="IPR009554">
    <property type="entry name" value="Phageshock_PspB"/>
</dbReference>
<dbReference type="AlphaFoldDB" id="A0A1B9PH37"/>
<dbReference type="Pfam" id="PF06667">
    <property type="entry name" value="PspB"/>
    <property type="match status" value="1"/>
</dbReference>
<dbReference type="NCBIfam" id="NF006993">
    <property type="entry name" value="PRK09458.1"/>
    <property type="match status" value="1"/>
</dbReference>
<proteinExistence type="predicted"/>
<keyword evidence="1" id="KW-1133">Transmembrane helix</keyword>
<dbReference type="Proteomes" id="UP000435323">
    <property type="component" value="Unassembled WGS sequence"/>
</dbReference>
<comment type="caution">
    <text evidence="2">The sequence shown here is derived from an EMBL/GenBank/DDBJ whole genome shotgun (WGS) entry which is preliminary data.</text>
</comment>
<evidence type="ECO:0000313" key="5">
    <source>
        <dbReference type="Proteomes" id="UP000321787"/>
    </source>
</evidence>
<dbReference type="EMBL" id="BJTZ01000006">
    <property type="protein sequence ID" value="GEK13363.1"/>
    <property type="molecule type" value="Genomic_DNA"/>
</dbReference>
<evidence type="ECO:0000313" key="7">
    <source>
        <dbReference type="Proteomes" id="UP000448038"/>
    </source>
</evidence>
<sequence length="74" mass="8689">MSSFFAFPLAVFFIFVAPLWLFLHYRNKGKAGQGLSYEDGQLLKSMTERADKMQKRIETLEKILDSESPSWRER</sequence>
<gene>
    <name evidence="2" type="primary">pspB</name>
    <name evidence="2" type="ORF">AFI02nite_13990</name>
    <name evidence="3" type="ORF">GNP77_13220</name>
    <name evidence="4" type="ORF">GNP88_09650</name>
</gene>
<evidence type="ECO:0000313" key="4">
    <source>
        <dbReference type="EMBL" id="MUK49436.1"/>
    </source>
</evidence>
<reference evidence="6 7" key="2">
    <citation type="submission" date="2019-11" db="EMBL/GenBank/DDBJ databases">
        <title>Using colonization assays and comparative genomics to discover symbiosis behaviors and factors in Vibrio fischeri.</title>
        <authorList>
            <person name="Bongrand C."/>
            <person name="Moriano-Gutierrez S."/>
            <person name="Arevalo P."/>
            <person name="Mcfall-Ngai M."/>
            <person name="Visick K."/>
            <person name="Polz M.F."/>
            <person name="Ruby E.G."/>
        </authorList>
    </citation>
    <scope>NUCLEOTIDE SEQUENCE [LARGE SCALE GENOMIC DNA]</scope>
    <source>
        <strain evidence="3">Emors.3.2</strain>
        <strain evidence="6">emors.3.2</strain>
        <strain evidence="7">emors.4.1</strain>
        <strain evidence="4">Emors.4.1</strain>
    </source>
</reference>
<dbReference type="RefSeq" id="WP_005422281.1">
    <property type="nucleotide sequence ID" value="NZ_BJTZ01000006.1"/>
</dbReference>
<dbReference type="GO" id="GO:0006355">
    <property type="term" value="P:regulation of DNA-templated transcription"/>
    <property type="evidence" value="ECO:0007669"/>
    <property type="project" value="InterPro"/>
</dbReference>
<accession>A0A1B9PH37</accession>
<dbReference type="EMBL" id="WOBN01000014">
    <property type="protein sequence ID" value="MUK49436.1"/>
    <property type="molecule type" value="Genomic_DNA"/>
</dbReference>
<organism evidence="2 5">
    <name type="scientific">Aliivibrio fischeri</name>
    <name type="common">Vibrio fischeri</name>
    <dbReference type="NCBI Taxonomy" id="668"/>
    <lineage>
        <taxon>Bacteria</taxon>
        <taxon>Pseudomonadati</taxon>
        <taxon>Pseudomonadota</taxon>
        <taxon>Gammaproteobacteria</taxon>
        <taxon>Vibrionales</taxon>
        <taxon>Vibrionaceae</taxon>
        <taxon>Aliivibrio</taxon>
    </lineage>
</organism>
<evidence type="ECO:0000313" key="2">
    <source>
        <dbReference type="EMBL" id="GEK13363.1"/>
    </source>
</evidence>
<dbReference type="EMBL" id="WOBO01000015">
    <property type="protein sequence ID" value="MUK46344.1"/>
    <property type="molecule type" value="Genomic_DNA"/>
</dbReference>
<dbReference type="NCBIfam" id="TIGR02976">
    <property type="entry name" value="phageshock_pspB"/>
    <property type="match status" value="1"/>
</dbReference>
<dbReference type="GO" id="GO:0009271">
    <property type="term" value="P:phage shock"/>
    <property type="evidence" value="ECO:0007669"/>
    <property type="project" value="InterPro"/>
</dbReference>
<name>A0A1B9PH37_ALIFS</name>
<evidence type="ECO:0000256" key="1">
    <source>
        <dbReference type="SAM" id="Phobius"/>
    </source>
</evidence>
<dbReference type="Proteomes" id="UP000321787">
    <property type="component" value="Unassembled WGS sequence"/>
</dbReference>
<evidence type="ECO:0000313" key="6">
    <source>
        <dbReference type="Proteomes" id="UP000435323"/>
    </source>
</evidence>
<keyword evidence="1" id="KW-0812">Transmembrane</keyword>